<keyword evidence="2" id="KW-1185">Reference proteome</keyword>
<dbReference type="AlphaFoldDB" id="A0A6M0CFG8"/>
<evidence type="ECO:0000313" key="2">
    <source>
        <dbReference type="Proteomes" id="UP000474296"/>
    </source>
</evidence>
<name>A0A6M0CFG8_9FLAO</name>
<proteinExistence type="predicted"/>
<evidence type="ECO:0000313" key="1">
    <source>
        <dbReference type="EMBL" id="NER16596.1"/>
    </source>
</evidence>
<dbReference type="RefSeq" id="WP_164029904.1">
    <property type="nucleotide sequence ID" value="NZ_JAABOQ010000002.1"/>
</dbReference>
<sequence>MKLFKQNIKTVVLSSLGLIISFTMSAQIGGWNPMLEKEAKAALKTMVSKTPTLKTFCDEAYGYAVFQK</sequence>
<gene>
    <name evidence="1" type="ORF">GWK10_05205</name>
</gene>
<organism evidence="1 2">
    <name type="scientific">Spongiivirga citrea</name>
    <dbReference type="NCBI Taxonomy" id="1481457"/>
    <lineage>
        <taxon>Bacteria</taxon>
        <taxon>Pseudomonadati</taxon>
        <taxon>Bacteroidota</taxon>
        <taxon>Flavobacteriia</taxon>
        <taxon>Flavobacteriales</taxon>
        <taxon>Flavobacteriaceae</taxon>
        <taxon>Spongiivirga</taxon>
    </lineage>
</organism>
<dbReference type="EMBL" id="JAABOQ010000002">
    <property type="protein sequence ID" value="NER16596.1"/>
    <property type="molecule type" value="Genomic_DNA"/>
</dbReference>
<protein>
    <submittedName>
        <fullName evidence="1">Uncharacterized protein</fullName>
    </submittedName>
</protein>
<accession>A0A6M0CFG8</accession>
<comment type="caution">
    <text evidence="1">The sequence shown here is derived from an EMBL/GenBank/DDBJ whole genome shotgun (WGS) entry which is preliminary data.</text>
</comment>
<reference evidence="1 2" key="1">
    <citation type="submission" date="2020-01" db="EMBL/GenBank/DDBJ databases">
        <title>Spongiivirga citrea KCTC 32990T.</title>
        <authorList>
            <person name="Wang G."/>
        </authorList>
    </citation>
    <scope>NUCLEOTIDE SEQUENCE [LARGE SCALE GENOMIC DNA]</scope>
    <source>
        <strain evidence="1 2">KCTC 32990</strain>
    </source>
</reference>
<dbReference type="Proteomes" id="UP000474296">
    <property type="component" value="Unassembled WGS sequence"/>
</dbReference>